<organism evidence="1 2">
    <name type="scientific">Zhenhengia yiwuensis</name>
    <dbReference type="NCBI Taxonomy" id="2763666"/>
    <lineage>
        <taxon>Bacteria</taxon>
        <taxon>Bacillati</taxon>
        <taxon>Bacillota</taxon>
        <taxon>Clostridia</taxon>
        <taxon>Lachnospirales</taxon>
        <taxon>Lachnospiraceae</taxon>
        <taxon>Zhenhengia</taxon>
    </lineage>
</organism>
<sequence length="243" mass="28487">MNAVIIRGQKFFWTTNPTEGLWDIEVGYVTSEDIYIVKLTSNLRGKKYKYYKLNELYSKEAEIIHKLREFGFIDKGMYAKIIDYIEYLRVCDTEVVELEGSLSKYLLNEDIEAEANRAYEVVKEYVQDNAEFFPTRSSNKYENGESQGVIFDDEANIKKYGAQTIVIHKAPLVALLKEEFDLMSKSKHNAIFEEWIRQDILFRNKTVKENRYQCKDLVLKDGMTGKSRKDGYVLKWKSSDEIL</sequence>
<protein>
    <submittedName>
        <fullName evidence="1">Uncharacterized protein</fullName>
    </submittedName>
</protein>
<proteinExistence type="predicted"/>
<dbReference type="Proteomes" id="UP000655830">
    <property type="component" value="Unassembled WGS sequence"/>
</dbReference>
<dbReference type="EMBL" id="JACRSY010000002">
    <property type="protein sequence ID" value="MBC8578161.1"/>
    <property type="molecule type" value="Genomic_DNA"/>
</dbReference>
<accession>A0A926EEM5</accession>
<evidence type="ECO:0000313" key="2">
    <source>
        <dbReference type="Proteomes" id="UP000655830"/>
    </source>
</evidence>
<dbReference type="RefSeq" id="WP_249331226.1">
    <property type="nucleotide sequence ID" value="NZ_JACRSY010000002.1"/>
</dbReference>
<keyword evidence="2" id="KW-1185">Reference proteome</keyword>
<gene>
    <name evidence="1" type="ORF">H8718_01220</name>
</gene>
<comment type="caution">
    <text evidence="1">The sequence shown here is derived from an EMBL/GenBank/DDBJ whole genome shotgun (WGS) entry which is preliminary data.</text>
</comment>
<dbReference type="AlphaFoldDB" id="A0A926EEM5"/>
<name>A0A926EEM5_9FIRM</name>
<reference evidence="1" key="1">
    <citation type="submission" date="2020-08" db="EMBL/GenBank/DDBJ databases">
        <title>Genome public.</title>
        <authorList>
            <person name="Liu C."/>
            <person name="Sun Q."/>
        </authorList>
    </citation>
    <scope>NUCLEOTIDE SEQUENCE</scope>
    <source>
        <strain evidence="1">NSJ-12</strain>
    </source>
</reference>
<evidence type="ECO:0000313" key="1">
    <source>
        <dbReference type="EMBL" id="MBC8578161.1"/>
    </source>
</evidence>